<dbReference type="InterPro" id="IPR036291">
    <property type="entry name" value="NAD(P)-bd_dom_sf"/>
</dbReference>
<dbReference type="GO" id="GO:0016491">
    <property type="term" value="F:oxidoreductase activity"/>
    <property type="evidence" value="ECO:0007669"/>
    <property type="project" value="UniProtKB-KW"/>
</dbReference>
<evidence type="ECO:0000256" key="1">
    <source>
        <dbReference type="ARBA" id="ARBA00006484"/>
    </source>
</evidence>
<evidence type="ECO:0000256" key="3">
    <source>
        <dbReference type="RuleBase" id="RU000363"/>
    </source>
</evidence>
<dbReference type="Proteomes" id="UP001385951">
    <property type="component" value="Unassembled WGS sequence"/>
</dbReference>
<accession>A0AAW0G044</accession>
<comment type="similarity">
    <text evidence="1 3">Belongs to the short-chain dehydrogenases/reductases (SDR) family.</text>
</comment>
<organism evidence="4 5">
    <name type="scientific">Cerrena zonata</name>
    <dbReference type="NCBI Taxonomy" id="2478898"/>
    <lineage>
        <taxon>Eukaryota</taxon>
        <taxon>Fungi</taxon>
        <taxon>Dikarya</taxon>
        <taxon>Basidiomycota</taxon>
        <taxon>Agaricomycotina</taxon>
        <taxon>Agaricomycetes</taxon>
        <taxon>Polyporales</taxon>
        <taxon>Cerrenaceae</taxon>
        <taxon>Cerrena</taxon>
    </lineage>
</organism>
<dbReference type="GO" id="GO:0005783">
    <property type="term" value="C:endoplasmic reticulum"/>
    <property type="evidence" value="ECO:0007669"/>
    <property type="project" value="TreeGrafter"/>
</dbReference>
<evidence type="ECO:0000313" key="4">
    <source>
        <dbReference type="EMBL" id="KAK7686713.1"/>
    </source>
</evidence>
<evidence type="ECO:0000313" key="5">
    <source>
        <dbReference type="Proteomes" id="UP001385951"/>
    </source>
</evidence>
<dbReference type="Gene3D" id="3.40.50.720">
    <property type="entry name" value="NAD(P)-binding Rossmann-like Domain"/>
    <property type="match status" value="1"/>
</dbReference>
<evidence type="ECO:0008006" key="6">
    <source>
        <dbReference type="Google" id="ProtNLM"/>
    </source>
</evidence>
<keyword evidence="2" id="KW-0560">Oxidoreductase</keyword>
<dbReference type="AlphaFoldDB" id="A0AAW0G044"/>
<dbReference type="CDD" id="cd05374">
    <property type="entry name" value="17beta-HSD-like_SDR_c"/>
    <property type="match status" value="1"/>
</dbReference>
<sequence length="277" mass="30267">MATDPKVVIITGCSEGGIGNALCQAYAAHGCIVYATARRPESMSNLTHPTIHKLKLDVLEDDQVNDVVKTIIDREGRIDILVNNAGSLAAGPLLDMSVDHTRQAFEVHTFAVLRLCRAVAPHMAKRKSGTIVTIGSVTGLFPVPFHGTYSAAKSATHALMDTLWMECKPLGIHVTLIAAGYVHTNLATNGLPNFQLPENTLYPTYTSSIYAGFDTSKGAWTGAMSADVFAEKVVKKTVRRNPPRYMSIGGQSFLHKVFLWLPRKLILAFFWRETLKA</sequence>
<dbReference type="PRINTS" id="PR00081">
    <property type="entry name" value="GDHRDH"/>
</dbReference>
<dbReference type="PANTHER" id="PTHR44169:SF6">
    <property type="entry name" value="NADPH-DEPENDENT 1-ACYLDIHYDROXYACETONE PHOSPHATE REDUCTASE"/>
    <property type="match status" value="1"/>
</dbReference>
<dbReference type="EMBL" id="JASBNA010000016">
    <property type="protein sequence ID" value="KAK7686713.1"/>
    <property type="molecule type" value="Genomic_DNA"/>
</dbReference>
<dbReference type="PANTHER" id="PTHR44169">
    <property type="entry name" value="NADPH-DEPENDENT 1-ACYLDIHYDROXYACETONE PHOSPHATE REDUCTASE"/>
    <property type="match status" value="1"/>
</dbReference>
<comment type="caution">
    <text evidence="4">The sequence shown here is derived from an EMBL/GenBank/DDBJ whole genome shotgun (WGS) entry which is preliminary data.</text>
</comment>
<keyword evidence="5" id="KW-1185">Reference proteome</keyword>
<dbReference type="Pfam" id="PF00106">
    <property type="entry name" value="adh_short"/>
    <property type="match status" value="1"/>
</dbReference>
<reference evidence="4 5" key="1">
    <citation type="submission" date="2022-09" db="EMBL/GenBank/DDBJ databases">
        <authorList>
            <person name="Palmer J.M."/>
        </authorList>
    </citation>
    <scope>NUCLEOTIDE SEQUENCE [LARGE SCALE GENOMIC DNA]</scope>
    <source>
        <strain evidence="4 5">DSM 7382</strain>
    </source>
</reference>
<name>A0AAW0G044_9APHY</name>
<evidence type="ECO:0000256" key="2">
    <source>
        <dbReference type="ARBA" id="ARBA00023002"/>
    </source>
</evidence>
<protein>
    <recommendedName>
        <fullName evidence="6">Short-chain dehydrogenase/reductase</fullName>
    </recommendedName>
</protein>
<dbReference type="PRINTS" id="PR00080">
    <property type="entry name" value="SDRFAMILY"/>
</dbReference>
<dbReference type="SUPFAM" id="SSF51735">
    <property type="entry name" value="NAD(P)-binding Rossmann-fold domains"/>
    <property type="match status" value="1"/>
</dbReference>
<dbReference type="InterPro" id="IPR002347">
    <property type="entry name" value="SDR_fam"/>
</dbReference>
<proteinExistence type="inferred from homology"/>
<gene>
    <name evidence="4" type="ORF">QCA50_010313</name>
</gene>